<feature type="compositionally biased region" description="Basic and acidic residues" evidence="1">
    <location>
        <begin position="90"/>
        <end position="105"/>
    </location>
</feature>
<keyword evidence="3" id="KW-1185">Reference proteome</keyword>
<proteinExistence type="predicted"/>
<sequence>MPRKSRRSLSILLPLASAQPDDDVSDTRDRFLRRRRLFALRSHSSPQTAPREIERQRERALPRLDDADGTRNSQISSAESDPHGIIAGLRDVRRKERANERSERGTKRKREREKKKKNEKERPRTKGAHGKFPRAGGWKRTLERSIARFHSLPRGASLPPAAASGTPRTRPCTSPSPPSSVSSSS</sequence>
<protein>
    <submittedName>
        <fullName evidence="2">Uncharacterized protein</fullName>
    </submittedName>
</protein>
<dbReference type="AlphaFoldDB" id="A0AAW2GVW7"/>
<evidence type="ECO:0000313" key="2">
    <source>
        <dbReference type="EMBL" id="KAL0131322.1"/>
    </source>
</evidence>
<feature type="compositionally biased region" description="Basic and acidic residues" evidence="1">
    <location>
        <begin position="51"/>
        <end position="69"/>
    </location>
</feature>
<evidence type="ECO:0000313" key="3">
    <source>
        <dbReference type="Proteomes" id="UP001430953"/>
    </source>
</evidence>
<organism evidence="2 3">
    <name type="scientific">Cardiocondyla obscurior</name>
    <dbReference type="NCBI Taxonomy" id="286306"/>
    <lineage>
        <taxon>Eukaryota</taxon>
        <taxon>Metazoa</taxon>
        <taxon>Ecdysozoa</taxon>
        <taxon>Arthropoda</taxon>
        <taxon>Hexapoda</taxon>
        <taxon>Insecta</taxon>
        <taxon>Pterygota</taxon>
        <taxon>Neoptera</taxon>
        <taxon>Endopterygota</taxon>
        <taxon>Hymenoptera</taxon>
        <taxon>Apocrita</taxon>
        <taxon>Aculeata</taxon>
        <taxon>Formicoidea</taxon>
        <taxon>Formicidae</taxon>
        <taxon>Myrmicinae</taxon>
        <taxon>Cardiocondyla</taxon>
    </lineage>
</organism>
<reference evidence="2 3" key="1">
    <citation type="submission" date="2023-03" db="EMBL/GenBank/DDBJ databases">
        <title>High recombination rates correlate with genetic variation in Cardiocondyla obscurior ants.</title>
        <authorList>
            <person name="Errbii M."/>
        </authorList>
    </citation>
    <scope>NUCLEOTIDE SEQUENCE [LARGE SCALE GENOMIC DNA]</scope>
    <source>
        <strain evidence="2">Alpha-2009</strain>
        <tissue evidence="2">Whole body</tissue>
    </source>
</reference>
<comment type="caution">
    <text evidence="2">The sequence shown here is derived from an EMBL/GenBank/DDBJ whole genome shotgun (WGS) entry which is preliminary data.</text>
</comment>
<feature type="compositionally biased region" description="Polar residues" evidence="1">
    <location>
        <begin position="70"/>
        <end position="79"/>
    </location>
</feature>
<feature type="compositionally biased region" description="Basic residues" evidence="1">
    <location>
        <begin position="106"/>
        <end position="115"/>
    </location>
</feature>
<evidence type="ECO:0000256" key="1">
    <source>
        <dbReference type="SAM" id="MobiDB-lite"/>
    </source>
</evidence>
<name>A0AAW2GVW7_9HYME</name>
<accession>A0AAW2GVW7</accession>
<dbReference type="Proteomes" id="UP001430953">
    <property type="component" value="Unassembled WGS sequence"/>
</dbReference>
<gene>
    <name evidence="2" type="ORF">PUN28_002689</name>
</gene>
<feature type="region of interest" description="Disordered" evidence="1">
    <location>
        <begin position="37"/>
        <end position="185"/>
    </location>
</feature>
<dbReference type="EMBL" id="JADYXP020000002">
    <property type="protein sequence ID" value="KAL0131322.1"/>
    <property type="molecule type" value="Genomic_DNA"/>
</dbReference>